<accession>A0AAP0J9K1</accession>
<keyword evidence="2" id="KW-1185">Reference proteome</keyword>
<name>A0AAP0J9K1_9MAGN</name>
<protein>
    <submittedName>
        <fullName evidence="1">Uncharacterized protein</fullName>
    </submittedName>
</protein>
<dbReference type="AlphaFoldDB" id="A0AAP0J9K1"/>
<organism evidence="1 2">
    <name type="scientific">Stephania yunnanensis</name>
    <dbReference type="NCBI Taxonomy" id="152371"/>
    <lineage>
        <taxon>Eukaryota</taxon>
        <taxon>Viridiplantae</taxon>
        <taxon>Streptophyta</taxon>
        <taxon>Embryophyta</taxon>
        <taxon>Tracheophyta</taxon>
        <taxon>Spermatophyta</taxon>
        <taxon>Magnoliopsida</taxon>
        <taxon>Ranunculales</taxon>
        <taxon>Menispermaceae</taxon>
        <taxon>Menispermoideae</taxon>
        <taxon>Cissampelideae</taxon>
        <taxon>Stephania</taxon>
    </lineage>
</organism>
<proteinExistence type="predicted"/>
<comment type="caution">
    <text evidence="1">The sequence shown here is derived from an EMBL/GenBank/DDBJ whole genome shotgun (WGS) entry which is preliminary data.</text>
</comment>
<evidence type="ECO:0000313" key="1">
    <source>
        <dbReference type="EMBL" id="KAK9128836.1"/>
    </source>
</evidence>
<sequence>MAGDHDKITAMINLLTNEFTSSPLANHQNLKLFQAQAAFELSMTHSRADWRKTPAIRNQLHIWILVKGTDLISAVVSASKSSFLVDLPETKKSKTETVRGTSIKEKIRIGPCMHVMLGEPNPHL</sequence>
<dbReference type="EMBL" id="JBBNAF010000007">
    <property type="protein sequence ID" value="KAK9128836.1"/>
    <property type="molecule type" value="Genomic_DNA"/>
</dbReference>
<dbReference type="Proteomes" id="UP001420932">
    <property type="component" value="Unassembled WGS sequence"/>
</dbReference>
<reference evidence="1 2" key="1">
    <citation type="submission" date="2024-01" db="EMBL/GenBank/DDBJ databases">
        <title>Genome assemblies of Stephania.</title>
        <authorList>
            <person name="Yang L."/>
        </authorList>
    </citation>
    <scope>NUCLEOTIDE SEQUENCE [LARGE SCALE GENOMIC DNA]</scope>
    <source>
        <strain evidence="1">YNDBR</strain>
        <tissue evidence="1">Leaf</tissue>
    </source>
</reference>
<evidence type="ECO:0000313" key="2">
    <source>
        <dbReference type="Proteomes" id="UP001420932"/>
    </source>
</evidence>
<gene>
    <name evidence="1" type="ORF">Syun_017633</name>
</gene>